<feature type="transmembrane region" description="Helical" evidence="1">
    <location>
        <begin position="54"/>
        <end position="72"/>
    </location>
</feature>
<protein>
    <recommendedName>
        <fullName evidence="2">DUF6533 domain-containing protein</fullName>
    </recommendedName>
</protein>
<sequence length="221" mass="26030">MSSYADVVASESLKRVELNFQYCSLTVLFYDYLLTLRDEIEYVWKQKWRNSTCLYVLCRYALVANVLYVLSVSQTTGMRLRYWIYDMRCPERVWAYWYLRMKVNSLRETIPSIVNTRIKILTYINKRLHSRIRGVLSALVVTFEVTAFLLASVRLWSSFKYNLELHGSVAMRRKALHSVVFRQGFWYIFAIVGLSVASVILNFKAWKGGFVQRLLNSLKVP</sequence>
<feature type="transmembrane region" description="Helical" evidence="1">
    <location>
        <begin position="184"/>
        <end position="203"/>
    </location>
</feature>
<dbReference type="EMBL" id="JANBPK010000920">
    <property type="protein sequence ID" value="KAJ2928709.1"/>
    <property type="molecule type" value="Genomic_DNA"/>
</dbReference>
<evidence type="ECO:0000259" key="2">
    <source>
        <dbReference type="Pfam" id="PF20151"/>
    </source>
</evidence>
<evidence type="ECO:0000313" key="4">
    <source>
        <dbReference type="Proteomes" id="UP001140091"/>
    </source>
</evidence>
<feature type="transmembrane region" description="Helical" evidence="1">
    <location>
        <begin position="135"/>
        <end position="156"/>
    </location>
</feature>
<feature type="domain" description="DUF6533" evidence="2">
    <location>
        <begin position="23"/>
        <end position="61"/>
    </location>
</feature>
<gene>
    <name evidence="3" type="ORF">H1R20_g8392</name>
</gene>
<keyword evidence="1" id="KW-0472">Membrane</keyword>
<dbReference type="Pfam" id="PF20151">
    <property type="entry name" value="DUF6533"/>
    <property type="match status" value="1"/>
</dbReference>
<evidence type="ECO:0000313" key="3">
    <source>
        <dbReference type="EMBL" id="KAJ2928709.1"/>
    </source>
</evidence>
<keyword evidence="1" id="KW-0812">Transmembrane</keyword>
<comment type="caution">
    <text evidence="3">The sequence shown here is derived from an EMBL/GenBank/DDBJ whole genome shotgun (WGS) entry which is preliminary data.</text>
</comment>
<evidence type="ECO:0000256" key="1">
    <source>
        <dbReference type="SAM" id="Phobius"/>
    </source>
</evidence>
<proteinExistence type="predicted"/>
<reference evidence="3" key="1">
    <citation type="submission" date="2022-06" db="EMBL/GenBank/DDBJ databases">
        <title>Genome Sequence of Candolleomyces eurysporus.</title>
        <authorList>
            <person name="Buettner E."/>
        </authorList>
    </citation>
    <scope>NUCLEOTIDE SEQUENCE</scope>
    <source>
        <strain evidence="3">VTCC 930004</strain>
    </source>
</reference>
<keyword evidence="1" id="KW-1133">Transmembrane helix</keyword>
<dbReference type="AlphaFoldDB" id="A0A9W8J9G4"/>
<dbReference type="OrthoDB" id="3242409at2759"/>
<dbReference type="Proteomes" id="UP001140091">
    <property type="component" value="Unassembled WGS sequence"/>
</dbReference>
<keyword evidence="4" id="KW-1185">Reference proteome</keyword>
<accession>A0A9W8J9G4</accession>
<organism evidence="3 4">
    <name type="scientific">Candolleomyces eurysporus</name>
    <dbReference type="NCBI Taxonomy" id="2828524"/>
    <lineage>
        <taxon>Eukaryota</taxon>
        <taxon>Fungi</taxon>
        <taxon>Dikarya</taxon>
        <taxon>Basidiomycota</taxon>
        <taxon>Agaricomycotina</taxon>
        <taxon>Agaricomycetes</taxon>
        <taxon>Agaricomycetidae</taxon>
        <taxon>Agaricales</taxon>
        <taxon>Agaricineae</taxon>
        <taxon>Psathyrellaceae</taxon>
        <taxon>Candolleomyces</taxon>
    </lineage>
</organism>
<name>A0A9W8J9G4_9AGAR</name>
<dbReference type="InterPro" id="IPR045340">
    <property type="entry name" value="DUF6533"/>
</dbReference>
<feature type="non-terminal residue" evidence="3">
    <location>
        <position position="1"/>
    </location>
</feature>